<dbReference type="STRING" id="1869.MB27_14770"/>
<dbReference type="SUPFAM" id="SSF55826">
    <property type="entry name" value="YbaK/ProRS associated domain"/>
    <property type="match status" value="1"/>
</dbReference>
<evidence type="ECO:0000259" key="1">
    <source>
        <dbReference type="Pfam" id="PF04073"/>
    </source>
</evidence>
<dbReference type="InterPro" id="IPR036754">
    <property type="entry name" value="YbaK/aa-tRNA-synt-asso_dom_sf"/>
</dbReference>
<accession>A0A0A6UR42</accession>
<sequence>MDRERADYRVIDHPAEGHTDLASRLRGHPLAQAAKCLVIRIRMTKKQSRYVLAVVPGHRRVDFARIKALTGARDAMCADRPTAERLSAAVSGAIVPFAFNPALELFADPELCDHAELFFNAATLERSIALRTEDYIRLARPTFYRIAQADS</sequence>
<name>A0A0A6UR42_ACTUT</name>
<keyword evidence="3" id="KW-1185">Reference proteome</keyword>
<comment type="caution">
    <text evidence="2">The sequence shown here is derived from an EMBL/GenBank/DDBJ whole genome shotgun (WGS) entry which is preliminary data.</text>
</comment>
<protein>
    <submittedName>
        <fullName evidence="2">Prolyl-tRNA synthetase</fullName>
    </submittedName>
</protein>
<dbReference type="Gene3D" id="3.90.960.10">
    <property type="entry name" value="YbaK/aminoacyl-tRNA synthetase-associated domain"/>
    <property type="match status" value="1"/>
</dbReference>
<dbReference type="eggNOG" id="COG2606">
    <property type="taxonomic scope" value="Bacteria"/>
</dbReference>
<organism evidence="2 3">
    <name type="scientific">Actinoplanes utahensis</name>
    <dbReference type="NCBI Taxonomy" id="1869"/>
    <lineage>
        <taxon>Bacteria</taxon>
        <taxon>Bacillati</taxon>
        <taxon>Actinomycetota</taxon>
        <taxon>Actinomycetes</taxon>
        <taxon>Micromonosporales</taxon>
        <taxon>Micromonosporaceae</taxon>
        <taxon>Actinoplanes</taxon>
    </lineage>
</organism>
<dbReference type="AlphaFoldDB" id="A0A0A6UR42"/>
<dbReference type="EMBL" id="JRTT01000015">
    <property type="protein sequence ID" value="KHD76859.1"/>
    <property type="molecule type" value="Genomic_DNA"/>
</dbReference>
<keyword evidence="2" id="KW-0436">Ligase</keyword>
<gene>
    <name evidence="2" type="ORF">MB27_14770</name>
</gene>
<keyword evidence="2" id="KW-0030">Aminoacyl-tRNA synthetase</keyword>
<dbReference type="Proteomes" id="UP000054537">
    <property type="component" value="Unassembled WGS sequence"/>
</dbReference>
<dbReference type="InterPro" id="IPR007214">
    <property type="entry name" value="YbaK/aa-tRNA-synth-assoc-dom"/>
</dbReference>
<evidence type="ECO:0000313" key="2">
    <source>
        <dbReference type="EMBL" id="KHD76859.1"/>
    </source>
</evidence>
<dbReference type="GO" id="GO:0002161">
    <property type="term" value="F:aminoacyl-tRNA deacylase activity"/>
    <property type="evidence" value="ECO:0007669"/>
    <property type="project" value="InterPro"/>
</dbReference>
<feature type="domain" description="YbaK/aminoacyl-tRNA synthetase-associated" evidence="1">
    <location>
        <begin position="22"/>
        <end position="138"/>
    </location>
</feature>
<dbReference type="GO" id="GO:0004812">
    <property type="term" value="F:aminoacyl-tRNA ligase activity"/>
    <property type="evidence" value="ECO:0007669"/>
    <property type="project" value="UniProtKB-KW"/>
</dbReference>
<reference evidence="2 3" key="1">
    <citation type="submission" date="2014-10" db="EMBL/GenBank/DDBJ databases">
        <title>Draft genome sequence of Actinoplanes utahensis NRRL 12052.</title>
        <authorList>
            <person name="Velasco-Bucheli B."/>
            <person name="del Cerro C."/>
            <person name="Hormigo D."/>
            <person name="Garcia J.L."/>
            <person name="Acebal C."/>
            <person name="Arroyo M."/>
            <person name="de la Mata I."/>
        </authorList>
    </citation>
    <scope>NUCLEOTIDE SEQUENCE [LARGE SCALE GENOMIC DNA]</scope>
    <source>
        <strain evidence="2 3">NRRL 12052</strain>
    </source>
</reference>
<evidence type="ECO:0000313" key="3">
    <source>
        <dbReference type="Proteomes" id="UP000054537"/>
    </source>
</evidence>
<proteinExistence type="predicted"/>
<dbReference type="Pfam" id="PF04073">
    <property type="entry name" value="tRNA_edit"/>
    <property type="match status" value="1"/>
</dbReference>